<gene>
    <name evidence="3" type="ORF">RHRU231_210095</name>
</gene>
<protein>
    <recommendedName>
        <fullName evidence="2">Transposase for insertion sequence element IS21-like C-terminal domain-containing protein</fullName>
    </recommendedName>
</protein>
<feature type="compositionally biased region" description="Basic residues" evidence="1">
    <location>
        <begin position="233"/>
        <end position="246"/>
    </location>
</feature>
<feature type="compositionally biased region" description="Low complexity" evidence="1">
    <location>
        <begin position="41"/>
        <end position="55"/>
    </location>
</feature>
<sequence length="314" mass="34334">MIEHLPGEETQWDFRRAAGPTRVVGLGEGGESAGRLVGAFGPLARGARPGDAPAAPDRRSRPRRPQARRPDPHLAVRSDGHGLSPRQREGHPDSGKVTASFAGVAKHYGVAVAICPPRSGNRKGVVGKANHTAVQRWWRTLPDDAAVEQAQVSVDRFCSLRADSRMRATADGKASVLTVAVREPLTPVPASPYPVVLREPRTVSRQALVPYRGNRYSVPPELAAAQVPVTPGPRRRGHRHRHRLADHRRPAPPRSGRGRGRGPRSRPRRRPRTGRDGRWPAAPPQGTHPARTRRSRRGGSIAQQQHRPSLRTCL</sequence>
<reference evidence="3 4" key="1">
    <citation type="journal article" date="2014" name="Genome Announc.">
        <title>Draft Genome Sequence of Propane- and Butane-Oxidizing Actinobacterium Rhodococcus ruber IEGM 231.</title>
        <authorList>
            <person name="Ivshina I.B."/>
            <person name="Kuyukina M.S."/>
            <person name="Krivoruchko A.V."/>
            <person name="Barbe V."/>
            <person name="Fischer C."/>
        </authorList>
    </citation>
    <scope>NUCLEOTIDE SEQUENCE [LARGE SCALE GENOMIC DNA]</scope>
</reference>
<dbReference type="EMBL" id="CCSD01000030">
    <property type="protein sequence ID" value="CDZ87169.1"/>
    <property type="molecule type" value="Genomic_DNA"/>
</dbReference>
<feature type="compositionally biased region" description="Basic and acidic residues" evidence="1">
    <location>
        <begin position="1"/>
        <end position="16"/>
    </location>
</feature>
<evidence type="ECO:0000313" key="4">
    <source>
        <dbReference type="Proteomes" id="UP000042997"/>
    </source>
</evidence>
<name>A0A098BEM6_9NOCA</name>
<feature type="domain" description="Transposase for insertion sequence element IS21-like C-terminal" evidence="2">
    <location>
        <begin position="188"/>
        <end position="249"/>
    </location>
</feature>
<organism evidence="3 4">
    <name type="scientific">Rhodococcus ruber</name>
    <dbReference type="NCBI Taxonomy" id="1830"/>
    <lineage>
        <taxon>Bacteria</taxon>
        <taxon>Bacillati</taxon>
        <taxon>Actinomycetota</taxon>
        <taxon>Actinomycetes</taxon>
        <taxon>Mycobacteriales</taxon>
        <taxon>Nocardiaceae</taxon>
        <taxon>Rhodococcus</taxon>
    </lineage>
</organism>
<feature type="compositionally biased region" description="Basic and acidic residues" evidence="1">
    <location>
        <begin position="68"/>
        <end position="94"/>
    </location>
</feature>
<feature type="region of interest" description="Disordered" evidence="1">
    <location>
        <begin position="1"/>
        <end position="97"/>
    </location>
</feature>
<dbReference type="PANTHER" id="PTHR35004">
    <property type="entry name" value="TRANSPOSASE RV3428C-RELATED"/>
    <property type="match status" value="1"/>
</dbReference>
<proteinExistence type="predicted"/>
<dbReference type="Pfam" id="PF22483">
    <property type="entry name" value="Mu-transpos_C_2"/>
    <property type="match status" value="1"/>
</dbReference>
<feature type="compositionally biased region" description="Basic residues" evidence="1">
    <location>
        <begin position="256"/>
        <end position="272"/>
    </location>
</feature>
<accession>A0A098BEM6</accession>
<evidence type="ECO:0000313" key="3">
    <source>
        <dbReference type="EMBL" id="CDZ87169.1"/>
    </source>
</evidence>
<dbReference type="PANTHER" id="PTHR35004:SF7">
    <property type="entry name" value="INTEGRASE PROTEIN"/>
    <property type="match status" value="1"/>
</dbReference>
<evidence type="ECO:0000259" key="2">
    <source>
        <dbReference type="Pfam" id="PF22483"/>
    </source>
</evidence>
<feature type="region of interest" description="Disordered" evidence="1">
    <location>
        <begin position="222"/>
        <end position="314"/>
    </location>
</feature>
<evidence type="ECO:0000256" key="1">
    <source>
        <dbReference type="SAM" id="MobiDB-lite"/>
    </source>
</evidence>
<dbReference type="AlphaFoldDB" id="A0A098BEM6"/>
<dbReference type="InterPro" id="IPR054353">
    <property type="entry name" value="IstA-like_C"/>
</dbReference>
<dbReference type="Proteomes" id="UP000042997">
    <property type="component" value="Unassembled WGS sequence"/>
</dbReference>